<keyword evidence="3" id="KW-1185">Reference proteome</keyword>
<proteinExistence type="predicted"/>
<dbReference type="EMBL" id="KQ484121">
    <property type="protein sequence ID" value="KYP37296.1"/>
    <property type="molecule type" value="Genomic_DNA"/>
</dbReference>
<keyword evidence="1" id="KW-0812">Transmembrane</keyword>
<protein>
    <submittedName>
        <fullName evidence="2">Uncharacterized protein</fullName>
    </submittedName>
</protein>
<gene>
    <name evidence="2" type="ORF">KK1_041524</name>
</gene>
<name>A0A151R435_CAJCA</name>
<organism evidence="2 3">
    <name type="scientific">Cajanus cajan</name>
    <name type="common">Pigeon pea</name>
    <name type="synonym">Cajanus indicus</name>
    <dbReference type="NCBI Taxonomy" id="3821"/>
    <lineage>
        <taxon>Eukaryota</taxon>
        <taxon>Viridiplantae</taxon>
        <taxon>Streptophyta</taxon>
        <taxon>Embryophyta</taxon>
        <taxon>Tracheophyta</taxon>
        <taxon>Spermatophyta</taxon>
        <taxon>Magnoliopsida</taxon>
        <taxon>eudicotyledons</taxon>
        <taxon>Gunneridae</taxon>
        <taxon>Pentapetalae</taxon>
        <taxon>rosids</taxon>
        <taxon>fabids</taxon>
        <taxon>Fabales</taxon>
        <taxon>Fabaceae</taxon>
        <taxon>Papilionoideae</taxon>
        <taxon>50 kb inversion clade</taxon>
        <taxon>NPAAA clade</taxon>
        <taxon>indigoferoid/millettioid clade</taxon>
        <taxon>Phaseoleae</taxon>
        <taxon>Cajanus</taxon>
    </lineage>
</organism>
<evidence type="ECO:0000313" key="3">
    <source>
        <dbReference type="Proteomes" id="UP000075243"/>
    </source>
</evidence>
<keyword evidence="1" id="KW-0472">Membrane</keyword>
<evidence type="ECO:0000256" key="1">
    <source>
        <dbReference type="SAM" id="Phobius"/>
    </source>
</evidence>
<reference evidence="2" key="1">
    <citation type="journal article" date="2012" name="Nat. Biotechnol.">
        <title>Draft genome sequence of pigeonpea (Cajanus cajan), an orphan legume crop of resource-poor farmers.</title>
        <authorList>
            <person name="Varshney R.K."/>
            <person name="Chen W."/>
            <person name="Li Y."/>
            <person name="Bharti A.K."/>
            <person name="Saxena R.K."/>
            <person name="Schlueter J.A."/>
            <person name="Donoghue M.T."/>
            <person name="Azam S."/>
            <person name="Fan G."/>
            <person name="Whaley A.M."/>
            <person name="Farmer A.D."/>
            <person name="Sheridan J."/>
            <person name="Iwata A."/>
            <person name="Tuteja R."/>
            <person name="Penmetsa R.V."/>
            <person name="Wu W."/>
            <person name="Upadhyaya H.D."/>
            <person name="Yang S.P."/>
            <person name="Shah T."/>
            <person name="Saxena K.B."/>
            <person name="Michael T."/>
            <person name="McCombie W.R."/>
            <person name="Yang B."/>
            <person name="Zhang G."/>
            <person name="Yang H."/>
            <person name="Wang J."/>
            <person name="Spillane C."/>
            <person name="Cook D.R."/>
            <person name="May G.D."/>
            <person name="Xu X."/>
            <person name="Jackson S.A."/>
        </authorList>
    </citation>
    <scope>NUCLEOTIDE SEQUENCE [LARGE SCALE GENOMIC DNA]</scope>
</reference>
<keyword evidence="1" id="KW-1133">Transmembrane helix</keyword>
<dbReference type="Proteomes" id="UP000075243">
    <property type="component" value="Unassembled WGS sequence"/>
</dbReference>
<sequence>MKYIYSNKKLTFSFSKLNAGLIIFLCMLHFSPSWLTRPGASNLTCGFKLGFLKS</sequence>
<evidence type="ECO:0000313" key="2">
    <source>
        <dbReference type="EMBL" id="KYP37296.1"/>
    </source>
</evidence>
<dbReference type="Gramene" id="C.cajan_40333.t">
    <property type="protein sequence ID" value="C.cajan_40333.t.cds1"/>
    <property type="gene ID" value="C.cajan_40333"/>
</dbReference>
<dbReference type="AlphaFoldDB" id="A0A151R435"/>
<accession>A0A151R435</accession>
<feature type="transmembrane region" description="Helical" evidence="1">
    <location>
        <begin position="12"/>
        <end position="30"/>
    </location>
</feature>